<dbReference type="SUPFAM" id="SSF50800">
    <property type="entry name" value="PK beta-barrel domain-like"/>
    <property type="match status" value="1"/>
</dbReference>
<keyword evidence="3" id="KW-1185">Reference proteome</keyword>
<dbReference type="InterPro" id="IPR011037">
    <property type="entry name" value="Pyrv_Knase-like_insert_dom_sf"/>
</dbReference>
<dbReference type="GO" id="GO:0030170">
    <property type="term" value="F:pyridoxal phosphate binding"/>
    <property type="evidence" value="ECO:0007669"/>
    <property type="project" value="InterPro"/>
</dbReference>
<gene>
    <name evidence="2" type="ORF">VW23_021240</name>
</gene>
<dbReference type="RefSeq" id="WP_069910334.1">
    <property type="nucleotide sequence ID" value="NZ_LAJE02000205.1"/>
</dbReference>
<dbReference type="InterPro" id="IPR052716">
    <property type="entry name" value="MOSC_domain"/>
</dbReference>
<comment type="caution">
    <text evidence="2">The sequence shown here is derived from an EMBL/GenBank/DDBJ whole genome shotgun (WGS) entry which is preliminary data.</text>
</comment>
<reference evidence="2 3" key="1">
    <citation type="journal article" date="2015" name="Genome Announc.">
        <title>Genome Assemblies of Three Soil-Associated Devosia species: D. insulae, D. limi, and D. soli.</title>
        <authorList>
            <person name="Hassan Y.I."/>
            <person name="Lepp D."/>
            <person name="Zhou T."/>
        </authorList>
    </citation>
    <scope>NUCLEOTIDE SEQUENCE [LARGE SCALE GENOMIC DNA]</scope>
    <source>
        <strain evidence="2 3">DS-56</strain>
    </source>
</reference>
<dbReference type="EMBL" id="LAJE02000205">
    <property type="protein sequence ID" value="OEO30466.1"/>
    <property type="molecule type" value="Genomic_DNA"/>
</dbReference>
<evidence type="ECO:0000313" key="3">
    <source>
        <dbReference type="Proteomes" id="UP000095463"/>
    </source>
</evidence>
<dbReference type="AlphaFoldDB" id="A0A1E5XPC9"/>
<proteinExistence type="predicted"/>
<dbReference type="OrthoDB" id="9808413at2"/>
<dbReference type="PANTHER" id="PTHR36930:SF1">
    <property type="entry name" value="MOSC DOMAIN-CONTAINING PROTEIN"/>
    <property type="match status" value="1"/>
</dbReference>
<feature type="domain" description="MOSC" evidence="1">
    <location>
        <begin position="26"/>
        <end position="184"/>
    </location>
</feature>
<dbReference type="GO" id="GO:0030151">
    <property type="term" value="F:molybdenum ion binding"/>
    <property type="evidence" value="ECO:0007669"/>
    <property type="project" value="InterPro"/>
</dbReference>
<dbReference type="PANTHER" id="PTHR36930">
    <property type="entry name" value="METAL-SULFUR CLUSTER BIOSYNTHESIS PROTEINS YUAD-RELATED"/>
    <property type="match status" value="1"/>
</dbReference>
<organism evidence="2 3">
    <name type="scientific">Devosia insulae DS-56</name>
    <dbReference type="NCBI Taxonomy" id="1116389"/>
    <lineage>
        <taxon>Bacteria</taxon>
        <taxon>Pseudomonadati</taxon>
        <taxon>Pseudomonadota</taxon>
        <taxon>Alphaproteobacteria</taxon>
        <taxon>Hyphomicrobiales</taxon>
        <taxon>Devosiaceae</taxon>
        <taxon>Devosia</taxon>
    </lineage>
</organism>
<dbReference type="Gene3D" id="2.40.33.20">
    <property type="entry name" value="PK beta-barrel domain-like"/>
    <property type="match status" value="1"/>
</dbReference>
<dbReference type="PROSITE" id="PS51340">
    <property type="entry name" value="MOSC"/>
    <property type="match status" value="1"/>
</dbReference>
<dbReference type="GO" id="GO:0003824">
    <property type="term" value="F:catalytic activity"/>
    <property type="evidence" value="ECO:0007669"/>
    <property type="project" value="InterPro"/>
</dbReference>
<dbReference type="Proteomes" id="UP000095463">
    <property type="component" value="Unassembled WGS sequence"/>
</dbReference>
<dbReference type="Pfam" id="PF03473">
    <property type="entry name" value="MOSC"/>
    <property type="match status" value="1"/>
</dbReference>
<dbReference type="InterPro" id="IPR005302">
    <property type="entry name" value="MoCF_Sase_C"/>
</dbReference>
<evidence type="ECO:0000259" key="1">
    <source>
        <dbReference type="PROSITE" id="PS51340"/>
    </source>
</evidence>
<sequence length="199" mass="21783">MTEQMPALTLEGRVDGTFVVETAAVESTERPELVLTYAGIVGDRHEGLVRPSNAREPWYPRGTPMRNERQLSIVSAEELAEVAAALNLERILGQWVGANLVISGIPHLTQLPPRSLMMFPSGATLRIDGDNDPCRKTGKTIAAQHEGRSDLEFGFVKAAMGKRGLVGWVEREGAIRVGDAVRVRTWRQVAYPGQPLLST</sequence>
<accession>A0A1E5XPC9</accession>
<evidence type="ECO:0000313" key="2">
    <source>
        <dbReference type="EMBL" id="OEO30466.1"/>
    </source>
</evidence>
<name>A0A1E5XPC9_9HYPH</name>
<protein>
    <recommendedName>
        <fullName evidence="1">MOSC domain-containing protein</fullName>
    </recommendedName>
</protein>